<keyword evidence="3" id="KW-1185">Reference proteome</keyword>
<dbReference type="Proteomes" id="UP000285517">
    <property type="component" value="Chromosome"/>
</dbReference>
<organism evidence="2 3">
    <name type="scientific">Aequorivita ciconiae</name>
    <dbReference type="NCBI Taxonomy" id="2494375"/>
    <lineage>
        <taxon>Bacteria</taxon>
        <taxon>Pseudomonadati</taxon>
        <taxon>Bacteroidota</taxon>
        <taxon>Flavobacteriia</taxon>
        <taxon>Flavobacteriales</taxon>
        <taxon>Flavobacteriaceae</taxon>
        <taxon>Aequorivita</taxon>
    </lineage>
</organism>
<feature type="region of interest" description="Disordered" evidence="1">
    <location>
        <begin position="1"/>
        <end position="124"/>
    </location>
</feature>
<accession>A0A410G726</accession>
<protein>
    <submittedName>
        <fullName evidence="2">Uncharacterized protein</fullName>
    </submittedName>
</protein>
<feature type="compositionally biased region" description="Basic and acidic residues" evidence="1">
    <location>
        <begin position="1"/>
        <end position="32"/>
    </location>
</feature>
<evidence type="ECO:0000256" key="1">
    <source>
        <dbReference type="SAM" id="MobiDB-lite"/>
    </source>
</evidence>
<sequence length="124" mass="14508">MKKEEKKTDRISENNKEKRDTKNLSKLEKEKFPGYPHYPESEDIYNREKEVELNPEDLSKKKTTELPPEYGNQKRFLEDMTAEDLDVPGSKNDEALPNPGREDEENNYYSLGGDNHEDLEEDNG</sequence>
<gene>
    <name evidence="2" type="ORF">EI546_15770</name>
</gene>
<dbReference type="KEGG" id="aev:EI546_15770"/>
<name>A0A410G726_9FLAO</name>
<feature type="compositionally biased region" description="Basic and acidic residues" evidence="1">
    <location>
        <begin position="44"/>
        <end position="64"/>
    </location>
</feature>
<dbReference type="AlphaFoldDB" id="A0A410G726"/>
<proteinExistence type="predicted"/>
<dbReference type="EMBL" id="CP034951">
    <property type="protein sequence ID" value="QAA83083.1"/>
    <property type="molecule type" value="Genomic_DNA"/>
</dbReference>
<evidence type="ECO:0000313" key="2">
    <source>
        <dbReference type="EMBL" id="QAA83083.1"/>
    </source>
</evidence>
<reference evidence="2 3" key="1">
    <citation type="submission" date="2019-01" db="EMBL/GenBank/DDBJ databases">
        <title>Complete genome sequencing of Aequorivita sp. H23M31.</title>
        <authorList>
            <person name="Bae J.-W."/>
        </authorList>
    </citation>
    <scope>NUCLEOTIDE SEQUENCE [LARGE SCALE GENOMIC DNA]</scope>
    <source>
        <strain evidence="2 3">H23M31</strain>
    </source>
</reference>
<dbReference type="RefSeq" id="WP_128251446.1">
    <property type="nucleotide sequence ID" value="NZ_CP034951.1"/>
</dbReference>
<dbReference type="OrthoDB" id="680877at2"/>
<evidence type="ECO:0000313" key="3">
    <source>
        <dbReference type="Proteomes" id="UP000285517"/>
    </source>
</evidence>